<accession>A0A183MD72</accession>
<proteinExistence type="predicted"/>
<sequence length="91" mass="10304">MQSNWKGIIELIISTCHKVLGHKECITVDTLDKIQERRDKKSAVNTSRTSAEKAKAKAEYTGVNKQVKRSIVTDKRKYVEDVAVMVEKAAR</sequence>
<evidence type="ECO:0000313" key="2">
    <source>
        <dbReference type="Proteomes" id="UP000277204"/>
    </source>
</evidence>
<gene>
    <name evidence="1" type="ORF">SMRZ_LOCUS13998</name>
</gene>
<protein>
    <submittedName>
        <fullName evidence="1">Uncharacterized protein</fullName>
    </submittedName>
</protein>
<dbReference type="EMBL" id="UZAI01012113">
    <property type="protein sequence ID" value="VDP09739.1"/>
    <property type="molecule type" value="Genomic_DNA"/>
</dbReference>
<keyword evidence="2" id="KW-1185">Reference proteome</keyword>
<name>A0A183MD72_9TREM</name>
<dbReference type="Proteomes" id="UP000277204">
    <property type="component" value="Unassembled WGS sequence"/>
</dbReference>
<dbReference type="AlphaFoldDB" id="A0A183MD72"/>
<reference evidence="1 2" key="1">
    <citation type="submission" date="2018-11" db="EMBL/GenBank/DDBJ databases">
        <authorList>
            <consortium name="Pathogen Informatics"/>
        </authorList>
    </citation>
    <scope>NUCLEOTIDE SEQUENCE [LARGE SCALE GENOMIC DNA]</scope>
    <source>
        <strain evidence="1 2">Zambia</strain>
    </source>
</reference>
<organism evidence="1 2">
    <name type="scientific">Schistosoma margrebowiei</name>
    <dbReference type="NCBI Taxonomy" id="48269"/>
    <lineage>
        <taxon>Eukaryota</taxon>
        <taxon>Metazoa</taxon>
        <taxon>Spiralia</taxon>
        <taxon>Lophotrochozoa</taxon>
        <taxon>Platyhelminthes</taxon>
        <taxon>Trematoda</taxon>
        <taxon>Digenea</taxon>
        <taxon>Strigeidida</taxon>
        <taxon>Schistosomatoidea</taxon>
        <taxon>Schistosomatidae</taxon>
        <taxon>Schistosoma</taxon>
    </lineage>
</organism>
<evidence type="ECO:0000313" key="1">
    <source>
        <dbReference type="EMBL" id="VDP09739.1"/>
    </source>
</evidence>